<organism evidence="1 2">
    <name type="scientific">Streptomyces lavendofoliae</name>
    <dbReference type="NCBI Taxonomy" id="67314"/>
    <lineage>
        <taxon>Bacteria</taxon>
        <taxon>Bacillati</taxon>
        <taxon>Actinomycetota</taxon>
        <taxon>Actinomycetes</taxon>
        <taxon>Kitasatosporales</taxon>
        <taxon>Streptomycetaceae</taxon>
        <taxon>Streptomyces</taxon>
    </lineage>
</organism>
<reference evidence="1" key="1">
    <citation type="journal article" date="2014" name="Int. J. Syst. Evol. Microbiol.">
        <title>Complete genome sequence of Corynebacterium casei LMG S-19264T (=DSM 44701T), isolated from a smear-ripened cheese.</title>
        <authorList>
            <consortium name="US DOE Joint Genome Institute (JGI-PGF)"/>
            <person name="Walter F."/>
            <person name="Albersmeier A."/>
            <person name="Kalinowski J."/>
            <person name="Ruckert C."/>
        </authorList>
    </citation>
    <scope>NUCLEOTIDE SEQUENCE</scope>
    <source>
        <strain evidence="1">JCM 4391</strain>
    </source>
</reference>
<evidence type="ECO:0000313" key="2">
    <source>
        <dbReference type="Proteomes" id="UP000636661"/>
    </source>
</evidence>
<reference evidence="1" key="2">
    <citation type="submission" date="2020-09" db="EMBL/GenBank/DDBJ databases">
        <authorList>
            <person name="Sun Q."/>
            <person name="Ohkuma M."/>
        </authorList>
    </citation>
    <scope>NUCLEOTIDE SEQUENCE</scope>
    <source>
        <strain evidence="1">JCM 4391</strain>
    </source>
</reference>
<dbReference type="AlphaFoldDB" id="A0A918I3H8"/>
<protein>
    <submittedName>
        <fullName evidence="1">Uncharacterized protein</fullName>
    </submittedName>
</protein>
<evidence type="ECO:0000313" key="1">
    <source>
        <dbReference type="EMBL" id="GGU58090.1"/>
    </source>
</evidence>
<gene>
    <name evidence="1" type="ORF">GCM10010274_53740</name>
</gene>
<dbReference type="EMBL" id="BMTP01000016">
    <property type="protein sequence ID" value="GGU58090.1"/>
    <property type="molecule type" value="Genomic_DNA"/>
</dbReference>
<proteinExistence type="predicted"/>
<sequence>MGNPLCGAVVGTAGGVVMCPWHVPCVPGAGGVRNSADAGWPRYGQLAMKSAELNEVDLAVRTHVCALERKIYGECDNLVKILSSQGTGSGRAHSRSLS</sequence>
<comment type="caution">
    <text evidence="1">The sequence shown here is derived from an EMBL/GenBank/DDBJ whole genome shotgun (WGS) entry which is preliminary data.</text>
</comment>
<keyword evidence="2" id="KW-1185">Reference proteome</keyword>
<name>A0A918I3H8_9ACTN</name>
<accession>A0A918I3H8</accession>
<dbReference type="Proteomes" id="UP000636661">
    <property type="component" value="Unassembled WGS sequence"/>
</dbReference>